<dbReference type="Proteomes" id="UP000192660">
    <property type="component" value="Unassembled WGS sequence"/>
</dbReference>
<keyword evidence="2" id="KW-1185">Reference proteome</keyword>
<sequence>MAQQISRPRGYRIFRVHYPDGREDSVTVYDDQDPHVICAQLCPGGRLGEVVYGATYDPETGGLWAGD</sequence>
<dbReference type="OrthoDB" id="9888879at2"/>
<proteinExistence type="predicted"/>
<protein>
    <submittedName>
        <fullName evidence="1">Uncharacterized protein</fullName>
    </submittedName>
</protein>
<evidence type="ECO:0000313" key="2">
    <source>
        <dbReference type="Proteomes" id="UP000192660"/>
    </source>
</evidence>
<dbReference type="RefSeq" id="WP_084660705.1">
    <property type="nucleotide sequence ID" value="NZ_FWWY01000001.1"/>
</dbReference>
<name>A0A1W1W6Q1_SULTA</name>
<gene>
    <name evidence="1" type="ORF">SAMN00768000_0186</name>
</gene>
<dbReference type="EMBL" id="FWWY01000001">
    <property type="protein sequence ID" value="SMC01964.1"/>
    <property type="molecule type" value="Genomic_DNA"/>
</dbReference>
<organism evidence="1 2">
    <name type="scientific">Sulfobacillus thermosulfidooxidans (strain DSM 9293 / VKM B-1269 / AT-1)</name>
    <dbReference type="NCBI Taxonomy" id="929705"/>
    <lineage>
        <taxon>Bacteria</taxon>
        <taxon>Bacillati</taxon>
        <taxon>Bacillota</taxon>
        <taxon>Clostridia</taxon>
        <taxon>Eubacteriales</taxon>
        <taxon>Clostridiales Family XVII. Incertae Sedis</taxon>
        <taxon>Sulfobacillus</taxon>
    </lineage>
</organism>
<dbReference type="AlphaFoldDB" id="A0A1W1W6Q1"/>
<reference evidence="2" key="1">
    <citation type="submission" date="2017-04" db="EMBL/GenBank/DDBJ databases">
        <authorList>
            <person name="Varghese N."/>
            <person name="Submissions S."/>
        </authorList>
    </citation>
    <scope>NUCLEOTIDE SEQUENCE [LARGE SCALE GENOMIC DNA]</scope>
    <source>
        <strain evidence="2">DSM 9293</strain>
    </source>
</reference>
<evidence type="ECO:0000313" key="1">
    <source>
        <dbReference type="EMBL" id="SMC01964.1"/>
    </source>
</evidence>
<accession>A0A1W1W6Q1</accession>